<organism evidence="1">
    <name type="scientific">Amphimedon queenslandica</name>
    <name type="common">Sponge</name>
    <dbReference type="NCBI Taxonomy" id="400682"/>
    <lineage>
        <taxon>Eukaryota</taxon>
        <taxon>Metazoa</taxon>
        <taxon>Porifera</taxon>
        <taxon>Demospongiae</taxon>
        <taxon>Heteroscleromorpha</taxon>
        <taxon>Haplosclerida</taxon>
        <taxon>Niphatidae</taxon>
        <taxon>Amphimedon</taxon>
    </lineage>
</organism>
<dbReference type="EnsemblMetazoa" id="XM_020001435.1">
    <property type="protein sequence ID" value="XP_019856994.1"/>
    <property type="gene ID" value="LOC109585377"/>
</dbReference>
<sequence length="777" mass="88782">MAERASLSPLLLNKGLIVLKKFSVELQKELGDPSKLFLPLSQAGIQILDDYHDCYPISPCPIINAYHLLNGIKMAVHRNPDVLFIFLEVLDKASPHSIAKKIEEEYKGHDDLCFHPRNTSDSWAETFVPSTDRLINLQSAVKTELLKAKVFSSQIKKLPFLASFMQEEWEDACNINDLLNIIFKHCSPSNYSILLPLIGSFQLTNASMAIQAYENEQQHYCKQLADPDFIEELERHSSSSAYRASIVFGFPLEKLHCMTVSEFKLILSRIFSDFSCFIHITRVSLGTHSSVTLSAPERMSQCLLNIGLQKREYISIMTGATSMVIGDSVILSKDTDIKQMLSDLVEQKRQREVSQTKNTPKGLSTNVWHKEEDTTVLNQGFNDISHSKTTICEQPIGKVATENEEIIQETLDEDIEKPPKVIPKVIKAYPDLCKTLEKKPQQLKRERLRSWRRYKPEPRDVLIIGSFGQHEECSKRHIVSEKIIPEEIDSEWMKKEVDEIEKLYAKNPDTFIVRKTCRDYSEGQFLSRDQCLQMIKDLFTKYDQPGASIWYTGHGEKDTGNWCFKDGVISFDDIFHLYMDHYQGKSLTIISDCSHSGNWVKECAKKLDEKRIPFCGHQVMEEGIFIKIIASCQSDKEATALSFITEGVHYDEEEKGVIHCPENILKSGQKPSGMDFRNIRCSCSKKDDPCRITCNMSWSNCVSSSTDLIYTIHGEDEDKEKLWHCILVDKEEVDNFKSLVQSGERIDVSKYGEIICSGWGVDLPKSSIQDLELRFLK</sequence>
<dbReference type="OrthoDB" id="438188at2759"/>
<evidence type="ECO:0000313" key="1">
    <source>
        <dbReference type="EnsemblMetazoa" id="Aqu2.1.20493_001"/>
    </source>
</evidence>
<dbReference type="InParanoid" id="A0A1X7TZE3"/>
<proteinExistence type="predicted"/>
<gene>
    <name evidence="1" type="primary">109585377</name>
</gene>
<dbReference type="Proteomes" id="UP000007879">
    <property type="component" value="Unassembled WGS sequence"/>
</dbReference>
<accession>A0A1X7TZE3</accession>
<dbReference type="AlphaFoldDB" id="A0A1X7TZE3"/>
<reference evidence="2" key="1">
    <citation type="journal article" date="2010" name="Nature">
        <title>The Amphimedon queenslandica genome and the evolution of animal complexity.</title>
        <authorList>
            <person name="Srivastava M."/>
            <person name="Simakov O."/>
            <person name="Chapman J."/>
            <person name="Fahey B."/>
            <person name="Gauthier M.E."/>
            <person name="Mitros T."/>
            <person name="Richards G.S."/>
            <person name="Conaco C."/>
            <person name="Dacre M."/>
            <person name="Hellsten U."/>
            <person name="Larroux C."/>
            <person name="Putnam N.H."/>
            <person name="Stanke M."/>
            <person name="Adamska M."/>
            <person name="Darling A."/>
            <person name="Degnan S.M."/>
            <person name="Oakley T.H."/>
            <person name="Plachetzki D.C."/>
            <person name="Zhai Y."/>
            <person name="Adamski M."/>
            <person name="Calcino A."/>
            <person name="Cummins S.F."/>
            <person name="Goodstein D.M."/>
            <person name="Harris C."/>
            <person name="Jackson D.J."/>
            <person name="Leys S.P."/>
            <person name="Shu S."/>
            <person name="Woodcroft B.J."/>
            <person name="Vervoort M."/>
            <person name="Kosik K.S."/>
            <person name="Manning G."/>
            <person name="Degnan B.M."/>
            <person name="Rokhsar D.S."/>
        </authorList>
    </citation>
    <scope>NUCLEOTIDE SEQUENCE [LARGE SCALE GENOMIC DNA]</scope>
</reference>
<protein>
    <submittedName>
        <fullName evidence="1">Uncharacterized protein</fullName>
    </submittedName>
</protein>
<name>A0A1X7TZE3_AMPQE</name>
<dbReference type="EnsemblMetazoa" id="Aqu2.1.20493_001">
    <property type="protein sequence ID" value="Aqu2.1.20493_001"/>
    <property type="gene ID" value="Aqu2.1.20493"/>
</dbReference>
<keyword evidence="2" id="KW-1185">Reference proteome</keyword>
<evidence type="ECO:0000313" key="2">
    <source>
        <dbReference type="Proteomes" id="UP000007879"/>
    </source>
</evidence>
<dbReference type="KEGG" id="aqu:109585377"/>
<reference evidence="1" key="2">
    <citation type="submission" date="2017-05" db="UniProtKB">
        <authorList>
            <consortium name="EnsemblMetazoa"/>
        </authorList>
    </citation>
    <scope>IDENTIFICATION</scope>
</reference>